<feature type="compositionally biased region" description="Basic and acidic residues" evidence="1">
    <location>
        <begin position="33"/>
        <end position="65"/>
    </location>
</feature>
<evidence type="ECO:0000256" key="1">
    <source>
        <dbReference type="SAM" id="MobiDB-lite"/>
    </source>
</evidence>
<protein>
    <recommendedName>
        <fullName evidence="4">DUF4169 family protein</fullName>
    </recommendedName>
</protein>
<evidence type="ECO:0008006" key="4">
    <source>
        <dbReference type="Google" id="ProtNLM"/>
    </source>
</evidence>
<name>A0A7W9S3F2_9HYPH</name>
<reference evidence="2 3" key="1">
    <citation type="submission" date="2020-08" db="EMBL/GenBank/DDBJ databases">
        <title>Genomic Encyclopedia of Type Strains, Phase IV (KMG-IV): sequencing the most valuable type-strain genomes for metagenomic binning, comparative biology and taxonomic classification.</title>
        <authorList>
            <person name="Goeker M."/>
        </authorList>
    </citation>
    <scope>NUCLEOTIDE SEQUENCE [LARGE SCALE GENOMIC DNA]</scope>
    <source>
        <strain evidence="2 3">DSM 11099</strain>
    </source>
</reference>
<feature type="region of interest" description="Disordered" evidence="1">
    <location>
        <begin position="1"/>
        <end position="65"/>
    </location>
</feature>
<accession>A0A7W9S3F2</accession>
<gene>
    <name evidence="2" type="ORF">HNR59_002702</name>
</gene>
<comment type="caution">
    <text evidence="2">The sequence shown here is derived from an EMBL/GenBank/DDBJ whole genome shotgun (WGS) entry which is preliminary data.</text>
</comment>
<proteinExistence type="predicted"/>
<evidence type="ECO:0000313" key="3">
    <source>
        <dbReference type="Proteomes" id="UP000533306"/>
    </source>
</evidence>
<dbReference type="InterPro" id="IPR025227">
    <property type="entry name" value="DUF4169"/>
</dbReference>
<sequence length="65" mass="7638">MGEIVNLRQIRKRKARDDKELAAAQNRALHGRTKSERERDRKAEEKSRTLLDGHFLKPVRPSEED</sequence>
<keyword evidence="3" id="KW-1185">Reference proteome</keyword>
<evidence type="ECO:0000313" key="2">
    <source>
        <dbReference type="EMBL" id="MBB6013357.1"/>
    </source>
</evidence>
<organism evidence="2 3">
    <name type="scientific">Aquamicrobium lusatiense</name>
    <dbReference type="NCBI Taxonomy" id="89772"/>
    <lineage>
        <taxon>Bacteria</taxon>
        <taxon>Pseudomonadati</taxon>
        <taxon>Pseudomonadota</taxon>
        <taxon>Alphaproteobacteria</taxon>
        <taxon>Hyphomicrobiales</taxon>
        <taxon>Phyllobacteriaceae</taxon>
        <taxon>Aquamicrobium</taxon>
    </lineage>
</organism>
<dbReference type="EMBL" id="JACHEU010000001">
    <property type="protein sequence ID" value="MBB6013357.1"/>
    <property type="molecule type" value="Genomic_DNA"/>
</dbReference>
<dbReference type="Proteomes" id="UP000533306">
    <property type="component" value="Unassembled WGS sequence"/>
</dbReference>
<dbReference type="RefSeq" id="WP_183831060.1">
    <property type="nucleotide sequence ID" value="NZ_JACHEU010000001.1"/>
</dbReference>
<dbReference type="AlphaFoldDB" id="A0A7W9S3F2"/>
<dbReference type="Pfam" id="PF13770">
    <property type="entry name" value="DUF4169"/>
    <property type="match status" value="1"/>
</dbReference>